<proteinExistence type="predicted"/>
<feature type="domain" description="Zinc finger Ogr/Delta-type" evidence="1">
    <location>
        <begin position="9"/>
        <end position="42"/>
    </location>
</feature>
<comment type="caution">
    <text evidence="2">The sequence shown here is derived from an EMBL/GenBank/DDBJ whole genome shotgun (WGS) entry which is preliminary data.</text>
</comment>
<sequence length="108" mass="11740">MANQFKPLCPHCATRVRVRSCERITNTFTSLYCICSRCGATWGGSVEASHFINPPARGRDGRLLVPGNYDFNDQGLLVPTGADVQALRNRAAPAVDPRQLALEMPVPG</sequence>
<evidence type="ECO:0000259" key="1">
    <source>
        <dbReference type="Pfam" id="PF04606"/>
    </source>
</evidence>
<protein>
    <recommendedName>
        <fullName evidence="1">Zinc finger Ogr/Delta-type domain-containing protein</fullName>
    </recommendedName>
</protein>
<evidence type="ECO:0000313" key="2">
    <source>
        <dbReference type="EMBL" id="GLS13575.1"/>
    </source>
</evidence>
<name>A0ABQ6C137_9BURK</name>
<dbReference type="InterPro" id="IPR007684">
    <property type="entry name" value="Znf_Ogr/Delta"/>
</dbReference>
<dbReference type="RefSeq" id="WP_284306923.1">
    <property type="nucleotide sequence ID" value="NZ_BSPB01000005.1"/>
</dbReference>
<reference evidence="3" key="1">
    <citation type="journal article" date="2019" name="Int. J. Syst. Evol. Microbiol.">
        <title>The Global Catalogue of Microorganisms (GCM) 10K type strain sequencing project: providing services to taxonomists for standard genome sequencing and annotation.</title>
        <authorList>
            <consortium name="The Broad Institute Genomics Platform"/>
            <consortium name="The Broad Institute Genome Sequencing Center for Infectious Disease"/>
            <person name="Wu L."/>
            <person name="Ma J."/>
        </authorList>
    </citation>
    <scope>NUCLEOTIDE SEQUENCE [LARGE SCALE GENOMIC DNA]</scope>
    <source>
        <strain evidence="3">NBRC 109341</strain>
    </source>
</reference>
<dbReference type="EMBL" id="BSPB01000005">
    <property type="protein sequence ID" value="GLS13575.1"/>
    <property type="molecule type" value="Genomic_DNA"/>
</dbReference>
<keyword evidence="3" id="KW-1185">Reference proteome</keyword>
<gene>
    <name evidence="2" type="ORF">GCM10007935_10050</name>
</gene>
<dbReference type="Proteomes" id="UP001156903">
    <property type="component" value="Unassembled WGS sequence"/>
</dbReference>
<accession>A0ABQ6C137</accession>
<dbReference type="Pfam" id="PF04606">
    <property type="entry name" value="Ogr_Delta"/>
    <property type="match status" value="1"/>
</dbReference>
<evidence type="ECO:0000313" key="3">
    <source>
        <dbReference type="Proteomes" id="UP001156903"/>
    </source>
</evidence>
<organism evidence="2 3">
    <name type="scientific">Hydrogenophaga electricum</name>
    <dbReference type="NCBI Taxonomy" id="1230953"/>
    <lineage>
        <taxon>Bacteria</taxon>
        <taxon>Pseudomonadati</taxon>
        <taxon>Pseudomonadota</taxon>
        <taxon>Betaproteobacteria</taxon>
        <taxon>Burkholderiales</taxon>
        <taxon>Comamonadaceae</taxon>
        <taxon>Hydrogenophaga</taxon>
    </lineage>
</organism>